<dbReference type="eggNOG" id="KOG1837">
    <property type="taxonomic scope" value="Eukaryota"/>
</dbReference>
<keyword evidence="8 10" id="KW-0687">Ribonucleoprotein</keyword>
<comment type="caution">
    <text evidence="12">The sequence shown here is derived from an EMBL/GenBank/DDBJ whole genome shotgun (WGS) entry which is preliminary data.</text>
</comment>
<evidence type="ECO:0000256" key="6">
    <source>
        <dbReference type="ARBA" id="ARBA00022552"/>
    </source>
</evidence>
<organism evidence="12 13">
    <name type="scientific">Arthroderma benhamiae (strain ATCC MYA-4681 / CBS 112371)</name>
    <name type="common">Trichophyton mentagrophytes</name>
    <dbReference type="NCBI Taxonomy" id="663331"/>
    <lineage>
        <taxon>Eukaryota</taxon>
        <taxon>Fungi</taxon>
        <taxon>Dikarya</taxon>
        <taxon>Ascomycota</taxon>
        <taxon>Pezizomycotina</taxon>
        <taxon>Eurotiomycetes</taxon>
        <taxon>Eurotiomycetidae</taxon>
        <taxon>Onygenales</taxon>
        <taxon>Arthrodermataceae</taxon>
        <taxon>Trichophyton</taxon>
    </lineage>
</organism>
<evidence type="ECO:0000256" key="5">
    <source>
        <dbReference type="ARBA" id="ARBA00022517"/>
    </source>
</evidence>
<dbReference type="Pfam" id="PF12397">
    <property type="entry name" value="U3snoRNP10"/>
    <property type="match status" value="1"/>
</dbReference>
<evidence type="ECO:0000313" key="12">
    <source>
        <dbReference type="EMBL" id="EFE33609.1"/>
    </source>
</evidence>
<evidence type="ECO:0000256" key="1">
    <source>
        <dbReference type="ARBA" id="ARBA00004604"/>
    </source>
</evidence>
<evidence type="ECO:0000256" key="10">
    <source>
        <dbReference type="RuleBase" id="RU367065"/>
    </source>
</evidence>
<dbReference type="GO" id="GO:0030686">
    <property type="term" value="C:90S preribosome"/>
    <property type="evidence" value="ECO:0007669"/>
    <property type="project" value="TreeGrafter"/>
</dbReference>
<dbReference type="KEGG" id="abe:ARB_07554"/>
<dbReference type="Pfam" id="PF08146">
    <property type="entry name" value="BP28CT"/>
    <property type="match status" value="1"/>
</dbReference>
<dbReference type="Proteomes" id="UP000008866">
    <property type="component" value="Unassembled WGS sequence"/>
</dbReference>
<dbReference type="GO" id="GO:0045943">
    <property type="term" value="P:positive regulation of transcription by RNA polymerase I"/>
    <property type="evidence" value="ECO:0007669"/>
    <property type="project" value="TreeGrafter"/>
</dbReference>
<evidence type="ECO:0000259" key="11">
    <source>
        <dbReference type="SMART" id="SM01036"/>
    </source>
</evidence>
<evidence type="ECO:0000256" key="3">
    <source>
        <dbReference type="ARBA" id="ARBA00011399"/>
    </source>
</evidence>
<dbReference type="RefSeq" id="XP_003014249.1">
    <property type="nucleotide sequence ID" value="XM_003014203.1"/>
</dbReference>
<dbReference type="SMART" id="SM01036">
    <property type="entry name" value="BP28CT"/>
    <property type="match status" value="1"/>
</dbReference>
<comment type="subcellular location">
    <subcellularLocation>
        <location evidence="1 10">Nucleus</location>
        <location evidence="1 10">Nucleolus</location>
    </subcellularLocation>
</comment>
<keyword evidence="7 10" id="KW-0539">Nucleus</keyword>
<evidence type="ECO:0000256" key="4">
    <source>
        <dbReference type="ARBA" id="ARBA00015399"/>
    </source>
</evidence>
<dbReference type="InterPro" id="IPR040191">
    <property type="entry name" value="UTP10"/>
</dbReference>
<keyword evidence="13" id="KW-1185">Reference proteome</keyword>
<comment type="similarity">
    <text evidence="2 10">Belongs to the HEATR1/UTP10 family.</text>
</comment>
<dbReference type="GO" id="GO:0034455">
    <property type="term" value="C:t-UTP complex"/>
    <property type="evidence" value="ECO:0007669"/>
    <property type="project" value="TreeGrafter"/>
</dbReference>
<dbReference type="EMBL" id="ABSU01000009">
    <property type="protein sequence ID" value="EFE33609.1"/>
    <property type="molecule type" value="Genomic_DNA"/>
</dbReference>
<dbReference type="Pfam" id="PF23243">
    <property type="entry name" value="HEAT_HEATR1"/>
    <property type="match status" value="1"/>
</dbReference>
<dbReference type="GO" id="GO:0032040">
    <property type="term" value="C:small-subunit processome"/>
    <property type="evidence" value="ECO:0007669"/>
    <property type="project" value="TreeGrafter"/>
</dbReference>
<dbReference type="PANTHER" id="PTHR13457:SF1">
    <property type="entry name" value="HEAT REPEAT-CONTAINING PROTEIN 1"/>
    <property type="match status" value="1"/>
</dbReference>
<dbReference type="InterPro" id="IPR056473">
    <property type="entry name" value="HEAT_Utp10/HEAT1"/>
</dbReference>
<comment type="function">
    <text evidence="9">Involved in nucleolar processing of pre-18S ribosomal RNA. Involved in ribosome biosynthesis.</text>
</comment>
<protein>
    <recommendedName>
        <fullName evidence="4 10">U3 small nucleolar RNA-associated protein 10</fullName>
    </recommendedName>
</protein>
<feature type="domain" description="BP28 C-terminal" evidence="11">
    <location>
        <begin position="1522"/>
        <end position="1675"/>
    </location>
</feature>
<comment type="subunit">
    <text evidence="3 10">Component of the ribosomal small subunit (SSU) processome.</text>
</comment>
<dbReference type="InterPro" id="IPR022125">
    <property type="entry name" value="U3snoRNP10_N"/>
</dbReference>
<keyword evidence="5 10" id="KW-0690">Ribosome biogenesis</keyword>
<dbReference type="GO" id="GO:0030515">
    <property type="term" value="F:snoRNA binding"/>
    <property type="evidence" value="ECO:0007669"/>
    <property type="project" value="TreeGrafter"/>
</dbReference>
<dbReference type="GeneID" id="9521667"/>
<dbReference type="STRING" id="663331.D4ATJ0"/>
<sequence>MASSLAAQLSQVAAKATHQFDLKAQRSAHAQSLIFEKKIASTQDFDTIYQLYYEGFQELCALDPRFQPFQQNLFSEQSKVEDRSQMTAAQNKELDVVIEEFLALVGGRLLLNPAVKAVDWLVRRFRWKLAKQLANRYIVLSRAHEHNTRAIILTFLPYHTTPLFLNLLSILPENLTPTFKVLHPYKRSLILPTRTSLVHSASTNKEFFSALNSYVIQVGKARAHYQGLTSFWAGIMTEALSTMLDSAQSGRLEVERRNKEDVLIRVLPTLSTGLSLKKAPELVIACYMLCVVLANKGSLSDHAIDSLMEAVAGSWTQDTITSGITCLAVIFQHKEQLQLPKPVVKSILRLEDVADVFAGLAASNSIVHLLSGLMNVLMENDNEEVAAKCVSLVGQVLQSDIMGAGDKTQTIIALLKTIDESHRKGYMSEEVRQLSSDTLAAFVESKELDIVLQRAISESNVDIKALEITLQLAIDNNLGTAGTEDIEMEDIPENSTQEEEFAAAIASLSQRRSQQPENFLVESPSPLFSELVVCFTQATTSANKLGQFLGLPILRRNTKFKDLTYFSFLVRYFSGPHPPLARTKAINIVTTSILESNGRAIDLQALIPYAISALSDPSTPVRREAAALLTSIDNQYFIPDIEEAPWGQGIIYGDNEQSKAVQWLPGKDIHTLFDKGFMPSLEECILDPSRVFETFVQTIKGTSEDGSGLKKSVRRDFFSFICSHIINTPLFATKLRLLSIVNRISKIGSTPRTQFLSPMLEQCRTIDSEKIKRISTQEHVSIQELEQQVLSIIYPKDTTAISTLLSLLKDTPQSTRASFIGAVFERMKDTWPFLDEEKELFASETLLDMCLSTRPLTDDLANSSKELLRSVDLSGPVISKFLSTVTSASFNIDSQSPAPKRRRMSQSNMAVMSPASREEANIPLRRISFILELIDASQPERFPELLGGLFQTLAIVHKLKLQVRSEMSYLLSLNLGVLLSVVNKYKGSPKKLDTSVIRADLIIDCVRTSESQQVQNTALLLVAALATVAPEIVLHSVMPIFTFMGSSVLRKDDDYSALVIDQTIDQVIPPLVRSLRVQKRDVVTGTSELLLSFTTAYEHIPSYRRLRLFESLVNKLGQEDFLFAVLAMLATKYGMDRDVLVTMTALASNAEAQLQLTTYARYLSLVQDALQPKPTISRILLGIGSEDGREPHKVAVDLLQTLSHLLKFTSLANKMVQYFESDDTEDAKKVHSLFSGMLERLLALGESVRSIRAINIACGDALATLLGTLSLVDFIDTIEVLLQRPKDDLRRQVLRLLENRLDNSNDRDTASQSKALSFLSVLVGIVETSPDILLKHAAVACMEKISEKYGKKNPEKVVEAAIVVAGDKCMGLADNRIRIMGALCLASMTEVIADAIIPVLPTALPRSLDLLQSSIQAKEQNPELHDAIYSLLSALFVHIPYMISSEDLDKVLCLSSSSAHAGLSEDCNINRQEALQLLAKRVDAKEVYNAVERNWYFSVSNGSKAAKETLEVVKLSIEKHSKSDTIKNVPALSRLLWKVLDFRRAQLSLPASDRFEGHQVHDIESSINDLTIKMIYKLNDTIFRPLFTQLTEWATAELDKSDLPGRQARLTTFYKFLETFFGTLKSIVTGYSSYIIENVVDILKNVRPNVKENQALWTAVMRTLRNSFEHDQDEFWQSPSHLSSISSHLISQLSIANSKASFKLVTAEATPAIVALAIAADSPDNQKELNTHIMKYMRASGGNADSCKGVNPFTRLAAVKCEQSLTEELGEEWLALLPEMLPFISELMEDDDENVEKEVRKWVLMIEDILGEKLDDMLA</sequence>
<dbReference type="SUPFAM" id="SSF48371">
    <property type="entry name" value="ARM repeat"/>
    <property type="match status" value="2"/>
</dbReference>
<evidence type="ECO:0000256" key="2">
    <source>
        <dbReference type="ARBA" id="ARBA00010559"/>
    </source>
</evidence>
<proteinExistence type="inferred from homology"/>
<evidence type="ECO:0000256" key="9">
    <source>
        <dbReference type="ARBA" id="ARBA00025076"/>
    </source>
</evidence>
<gene>
    <name evidence="12" type="ORF">ARB_07554</name>
</gene>
<reference evidence="13" key="1">
    <citation type="journal article" date="2011" name="Genome Biol.">
        <title>Comparative and functional genomics provide insights into the pathogenicity of dermatophytic fungi.</title>
        <authorList>
            <person name="Burmester A."/>
            <person name="Shelest E."/>
            <person name="Gloeckner G."/>
            <person name="Heddergott C."/>
            <person name="Schindler S."/>
            <person name="Staib P."/>
            <person name="Heidel A."/>
            <person name="Felder M."/>
            <person name="Petzold A."/>
            <person name="Szafranski K."/>
            <person name="Feuermann M."/>
            <person name="Pedruzzi I."/>
            <person name="Priebe S."/>
            <person name="Groth M."/>
            <person name="Winkler R."/>
            <person name="Li W."/>
            <person name="Kniemeyer O."/>
            <person name="Schroeckh V."/>
            <person name="Hertweck C."/>
            <person name="Hube B."/>
            <person name="White T.C."/>
            <person name="Platzer M."/>
            <person name="Guthke R."/>
            <person name="Heitman J."/>
            <person name="Woestemeyer J."/>
            <person name="Zipfel P.F."/>
            <person name="Monod M."/>
            <person name="Brakhage A.A."/>
        </authorList>
    </citation>
    <scope>NUCLEOTIDE SEQUENCE [LARGE SCALE GENOMIC DNA]</scope>
    <source>
        <strain evidence="13">ATCC MYA-4681 / CBS 112371</strain>
    </source>
</reference>
<dbReference type="GO" id="GO:0000462">
    <property type="term" value="P:maturation of SSU-rRNA from tricistronic rRNA transcript (SSU-rRNA, 5.8S rRNA, LSU-rRNA)"/>
    <property type="evidence" value="ECO:0007669"/>
    <property type="project" value="TreeGrafter"/>
</dbReference>
<dbReference type="InterPro" id="IPR016024">
    <property type="entry name" value="ARM-type_fold"/>
</dbReference>
<dbReference type="Gene3D" id="1.25.10.10">
    <property type="entry name" value="Leucine-rich Repeat Variant"/>
    <property type="match status" value="1"/>
</dbReference>
<dbReference type="OMA" id="NDVMWKQ"/>
<evidence type="ECO:0000313" key="13">
    <source>
        <dbReference type="Proteomes" id="UP000008866"/>
    </source>
</evidence>
<dbReference type="InterPro" id="IPR012954">
    <property type="entry name" value="BP28_C_dom"/>
</dbReference>
<keyword evidence="6 10" id="KW-0698">rRNA processing</keyword>
<dbReference type="PANTHER" id="PTHR13457">
    <property type="entry name" value="BAP28"/>
    <property type="match status" value="1"/>
</dbReference>
<dbReference type="InterPro" id="IPR011989">
    <property type="entry name" value="ARM-like"/>
</dbReference>
<evidence type="ECO:0000256" key="7">
    <source>
        <dbReference type="ARBA" id="ARBA00023242"/>
    </source>
</evidence>
<dbReference type="HOGENOM" id="CLU_001128_3_1_1"/>
<evidence type="ECO:0000256" key="8">
    <source>
        <dbReference type="ARBA" id="ARBA00023274"/>
    </source>
</evidence>
<accession>D4ATJ0</accession>
<name>D4ATJ0_ARTBC</name>